<dbReference type="OMA" id="ERITNMS"/>
<evidence type="ECO:0000259" key="3">
    <source>
        <dbReference type="Pfam" id="PF02196"/>
    </source>
</evidence>
<feature type="region of interest" description="Disordered" evidence="2">
    <location>
        <begin position="145"/>
        <end position="197"/>
    </location>
</feature>
<dbReference type="InterPro" id="IPR003116">
    <property type="entry name" value="RBD_dom"/>
</dbReference>
<protein>
    <submittedName>
        <fullName evidence="6">Ras interacting protein</fullName>
    </submittedName>
</protein>
<feature type="domain" description="RBD" evidence="3">
    <location>
        <begin position="415"/>
        <end position="459"/>
    </location>
</feature>
<dbReference type="AlphaFoldDB" id="F4PIY9"/>
<dbReference type="InterPro" id="IPR031313">
    <property type="entry name" value="Sin1_PH_dom"/>
</dbReference>
<dbReference type="GO" id="GO:0005546">
    <property type="term" value="F:phosphatidylinositol-4,5-bisphosphate binding"/>
    <property type="evidence" value="ECO:0007669"/>
    <property type="project" value="TreeGrafter"/>
</dbReference>
<dbReference type="GeneID" id="14875893"/>
<evidence type="ECO:0000256" key="1">
    <source>
        <dbReference type="ARBA" id="ARBA00009407"/>
    </source>
</evidence>
<dbReference type="GO" id="GO:0038203">
    <property type="term" value="P:TORC2 signaling"/>
    <property type="evidence" value="ECO:0007669"/>
    <property type="project" value="TreeGrafter"/>
</dbReference>
<dbReference type="Pfam" id="PF16978">
    <property type="entry name" value="CRIM"/>
    <property type="match status" value="1"/>
</dbReference>
<dbReference type="Pfam" id="PF02196">
    <property type="entry name" value="RBD"/>
    <property type="match status" value="1"/>
</dbReference>
<feature type="region of interest" description="Disordered" evidence="2">
    <location>
        <begin position="368"/>
        <end position="407"/>
    </location>
</feature>
<feature type="domain" description="SIN1-type PH" evidence="5">
    <location>
        <begin position="515"/>
        <end position="605"/>
    </location>
</feature>
<dbReference type="STRING" id="1054147.F4PIY9"/>
<dbReference type="OrthoDB" id="241990at2759"/>
<dbReference type="GO" id="GO:0005886">
    <property type="term" value="C:plasma membrane"/>
    <property type="evidence" value="ECO:0007669"/>
    <property type="project" value="TreeGrafter"/>
</dbReference>
<dbReference type="KEGG" id="dfa:DFA_06425"/>
<evidence type="ECO:0000313" key="6">
    <source>
        <dbReference type="EMBL" id="EGG24275.1"/>
    </source>
</evidence>
<dbReference type="GO" id="GO:0005737">
    <property type="term" value="C:cytoplasm"/>
    <property type="evidence" value="ECO:0007669"/>
    <property type="project" value="TreeGrafter"/>
</dbReference>
<feature type="compositionally biased region" description="Low complexity" evidence="2">
    <location>
        <begin position="162"/>
        <end position="197"/>
    </location>
</feature>
<evidence type="ECO:0000256" key="2">
    <source>
        <dbReference type="SAM" id="MobiDB-lite"/>
    </source>
</evidence>
<dbReference type="InterPro" id="IPR031567">
    <property type="entry name" value="CRIM_dom"/>
</dbReference>
<dbReference type="GO" id="GO:0031932">
    <property type="term" value="C:TORC2 complex"/>
    <property type="evidence" value="ECO:0007669"/>
    <property type="project" value="InterPro"/>
</dbReference>
<sequence length="630" mass="68684">MAVFCEIKDVVEQIRYKTQIFYEAMKRDSIADQLYNFSNDDASNDQSIPYSKSLERDYSSLIYIAKQQQANSPVNVPTITTTTSAAAAAANGNTTAAAIPPPVINKPQPINNNNNNNSNSNNNNNNNNNNNAAAVDQQKCKIVTFSASQSSKPTSNLKNNVNSSTKPTPTPTTTTTTIAPTATTGNNTNSSTGAAGNSTTSAAAAAAAAANNGPVFNFTKQPFKTPPVAHDSLLTKIVKPNDSEKDLFSEYGEIIPPPGMGMLLSIHTGIAGIGLLKIRVIDKATVVQTIVATLKTYFQLHSATSSVSSSSGQPQMIPDPKAYFLRIADDDGRVDEDYPTLDPTQMIYKFKDEAFVLCVDRKYERSSSMTTSAGSSGGSSNNGLAPPTEGHKKSHGRQTSYGGGSTDASLLAPPIKITLPDSSITKVAYQPDMKLKELLINTCKKRKLNFSEHIFQYENGQPVNMQITMEQLGTLDIVLVSVLRRSMSGDGSVLGVGDDNDGPADIFWHDALAGQYKQYEVVKLKKYGSKQERIIGIDQERITNMSPNPKKEQETKRPARLIKDVLKVSLTDKQKHFTIEYIDGKSYVYECKSHPLASMFKNEIKIYYDYYDLSLSFSNLILFNLISLSS</sequence>
<evidence type="ECO:0000259" key="5">
    <source>
        <dbReference type="Pfam" id="PF16979"/>
    </source>
</evidence>
<reference evidence="7" key="1">
    <citation type="journal article" date="2011" name="Genome Res.">
        <title>Phylogeny-wide analysis of social amoeba genomes highlights ancient origins for complex intercellular communication.</title>
        <authorList>
            <person name="Heidel A.J."/>
            <person name="Lawal H.M."/>
            <person name="Felder M."/>
            <person name="Schilde C."/>
            <person name="Helps N.R."/>
            <person name="Tunggal B."/>
            <person name="Rivero F."/>
            <person name="John U."/>
            <person name="Schleicher M."/>
            <person name="Eichinger L."/>
            <person name="Platzer M."/>
            <person name="Noegel A.A."/>
            <person name="Schaap P."/>
            <person name="Gloeckner G."/>
        </authorList>
    </citation>
    <scope>NUCLEOTIDE SEQUENCE [LARGE SCALE GENOMIC DNA]</scope>
    <source>
        <strain evidence="7">SH3</strain>
    </source>
</reference>
<feature type="domain" description="CRIM" evidence="4">
    <location>
        <begin position="276"/>
        <end position="363"/>
    </location>
</feature>
<evidence type="ECO:0000313" key="7">
    <source>
        <dbReference type="Proteomes" id="UP000007797"/>
    </source>
</evidence>
<feature type="compositionally biased region" description="Low complexity" evidence="2">
    <location>
        <begin position="368"/>
        <end position="383"/>
    </location>
</feature>
<dbReference type="InterPro" id="IPR008828">
    <property type="entry name" value="Sin1/Avo1"/>
</dbReference>
<proteinExistence type="inferred from homology"/>
<feature type="region of interest" description="Disordered" evidence="2">
    <location>
        <begin position="98"/>
        <end position="131"/>
    </location>
</feature>
<gene>
    <name evidence="6" type="ORF">DFA_06425</name>
</gene>
<dbReference type="RefSeq" id="XP_004362126.1">
    <property type="nucleotide sequence ID" value="XM_004362069.1"/>
</dbReference>
<dbReference type="EMBL" id="GL883007">
    <property type="protein sequence ID" value="EGG24275.1"/>
    <property type="molecule type" value="Genomic_DNA"/>
</dbReference>
<organism evidence="6 7">
    <name type="scientific">Cavenderia fasciculata</name>
    <name type="common">Slime mold</name>
    <name type="synonym">Dictyostelium fasciculatum</name>
    <dbReference type="NCBI Taxonomy" id="261658"/>
    <lineage>
        <taxon>Eukaryota</taxon>
        <taxon>Amoebozoa</taxon>
        <taxon>Evosea</taxon>
        <taxon>Eumycetozoa</taxon>
        <taxon>Dictyostelia</taxon>
        <taxon>Acytosteliales</taxon>
        <taxon>Cavenderiaceae</taxon>
        <taxon>Cavenderia</taxon>
    </lineage>
</organism>
<evidence type="ECO:0000259" key="4">
    <source>
        <dbReference type="Pfam" id="PF16978"/>
    </source>
</evidence>
<keyword evidence="7" id="KW-1185">Reference proteome</keyword>
<feature type="compositionally biased region" description="Polar residues" evidence="2">
    <location>
        <begin position="145"/>
        <end position="161"/>
    </location>
</feature>
<dbReference type="Pfam" id="PF16979">
    <property type="entry name" value="SIN1_PH"/>
    <property type="match status" value="1"/>
</dbReference>
<dbReference type="Proteomes" id="UP000007797">
    <property type="component" value="Unassembled WGS sequence"/>
</dbReference>
<dbReference type="PANTHER" id="PTHR13335">
    <property type="entry name" value="TARGET OF RAPAMYCIN COMPLEX 2 SUBUNIT MAPKAP1"/>
    <property type="match status" value="1"/>
</dbReference>
<name>F4PIY9_CACFS</name>
<accession>F4PIY9</accession>
<dbReference type="PANTHER" id="PTHR13335:SF1">
    <property type="entry name" value="TARGET OF RAPAMYCIN COMPLEX 2 SUBUNIT MAPKAP1"/>
    <property type="match status" value="1"/>
</dbReference>
<feature type="compositionally biased region" description="Low complexity" evidence="2">
    <location>
        <begin position="111"/>
        <end position="131"/>
    </location>
</feature>
<dbReference type="Gene3D" id="3.10.20.90">
    <property type="entry name" value="Phosphatidylinositol 3-kinase Catalytic Subunit, Chain A, domain 1"/>
    <property type="match status" value="1"/>
</dbReference>
<comment type="similarity">
    <text evidence="1">Belongs to the SIN1 family.</text>
</comment>